<feature type="transmembrane region" description="Helical" evidence="1">
    <location>
        <begin position="43"/>
        <end position="62"/>
    </location>
</feature>
<reference evidence="2 3" key="1">
    <citation type="submission" date="2016-10" db="EMBL/GenBank/DDBJ databases">
        <authorList>
            <person name="de Groot N.N."/>
        </authorList>
    </citation>
    <scope>NUCLEOTIDE SEQUENCE [LARGE SCALE GENOMIC DNA]</scope>
    <source>
        <strain evidence="3">P4-7,KCTC 19426,CECT 7604</strain>
    </source>
</reference>
<dbReference type="EMBL" id="LT629710">
    <property type="protein sequence ID" value="SDO60671.1"/>
    <property type="molecule type" value="Genomic_DNA"/>
</dbReference>
<organism evidence="2 3">
    <name type="scientific">Nakamurella panacisegetis</name>
    <dbReference type="NCBI Taxonomy" id="1090615"/>
    <lineage>
        <taxon>Bacteria</taxon>
        <taxon>Bacillati</taxon>
        <taxon>Actinomycetota</taxon>
        <taxon>Actinomycetes</taxon>
        <taxon>Nakamurellales</taxon>
        <taxon>Nakamurellaceae</taxon>
        <taxon>Nakamurella</taxon>
    </lineage>
</organism>
<evidence type="ECO:0000313" key="3">
    <source>
        <dbReference type="Proteomes" id="UP000198741"/>
    </source>
</evidence>
<sequence length="63" mass="7229">MTSPDPDEPHAIADTQMFRRFVNEEPRAQAEPEQFWMWRWPGLLVPVIATIVVVAVVIIVLTN</sequence>
<keyword evidence="1" id="KW-0812">Transmembrane</keyword>
<protein>
    <submittedName>
        <fullName evidence="2">Uncharacterized protein</fullName>
    </submittedName>
</protein>
<gene>
    <name evidence="2" type="ORF">SAMN04515671_1469</name>
</gene>
<proteinExistence type="predicted"/>
<keyword evidence="1" id="KW-0472">Membrane</keyword>
<evidence type="ECO:0000256" key="1">
    <source>
        <dbReference type="SAM" id="Phobius"/>
    </source>
</evidence>
<name>A0A1H0KY26_9ACTN</name>
<keyword evidence="3" id="KW-1185">Reference proteome</keyword>
<accession>A0A1H0KY26</accession>
<dbReference type="RefSeq" id="WP_090475394.1">
    <property type="nucleotide sequence ID" value="NZ_LT629710.1"/>
</dbReference>
<dbReference type="AlphaFoldDB" id="A0A1H0KY26"/>
<evidence type="ECO:0000313" key="2">
    <source>
        <dbReference type="EMBL" id="SDO60671.1"/>
    </source>
</evidence>
<keyword evidence="1" id="KW-1133">Transmembrane helix</keyword>
<dbReference type="Proteomes" id="UP000198741">
    <property type="component" value="Chromosome I"/>
</dbReference>